<dbReference type="InterPro" id="IPR020610">
    <property type="entry name" value="Thiolase_AS"/>
</dbReference>
<evidence type="ECO:0000256" key="1">
    <source>
        <dbReference type="ARBA" id="ARBA00010982"/>
    </source>
</evidence>
<dbReference type="InterPro" id="IPR020617">
    <property type="entry name" value="Thiolase_C"/>
</dbReference>
<dbReference type="NCBIfam" id="TIGR01930">
    <property type="entry name" value="AcCoA-C-Actrans"/>
    <property type="match status" value="1"/>
</dbReference>
<dbReference type="GO" id="GO:0016747">
    <property type="term" value="F:acyltransferase activity, transferring groups other than amino-acyl groups"/>
    <property type="evidence" value="ECO:0007669"/>
    <property type="project" value="InterPro"/>
</dbReference>
<dbReference type="AlphaFoldDB" id="A0A830H2I3"/>
<dbReference type="InterPro" id="IPR002155">
    <property type="entry name" value="Thiolase"/>
</dbReference>
<evidence type="ECO:0000259" key="6">
    <source>
        <dbReference type="Pfam" id="PF02803"/>
    </source>
</evidence>
<gene>
    <name evidence="7" type="ORF">GCM10007116_21250</name>
</gene>
<organism evidence="7 8">
    <name type="scientific">Sulfodiicoccus acidiphilus</name>
    <dbReference type="NCBI Taxonomy" id="1670455"/>
    <lineage>
        <taxon>Archaea</taxon>
        <taxon>Thermoproteota</taxon>
        <taxon>Thermoprotei</taxon>
        <taxon>Sulfolobales</taxon>
        <taxon>Sulfolobaceae</taxon>
        <taxon>Sulfodiicoccus</taxon>
    </lineage>
</organism>
<dbReference type="SUPFAM" id="SSF53901">
    <property type="entry name" value="Thiolase-like"/>
    <property type="match status" value="2"/>
</dbReference>
<dbReference type="PIRSF" id="PIRSF000429">
    <property type="entry name" value="Ac-CoA_Ac_transf"/>
    <property type="match status" value="1"/>
</dbReference>
<evidence type="ECO:0000313" key="8">
    <source>
        <dbReference type="Proteomes" id="UP000616143"/>
    </source>
</evidence>
<evidence type="ECO:0000256" key="2">
    <source>
        <dbReference type="ARBA" id="ARBA00022679"/>
    </source>
</evidence>
<dbReference type="CDD" id="cd00751">
    <property type="entry name" value="thiolase"/>
    <property type="match status" value="1"/>
</dbReference>
<proteinExistence type="inferred from homology"/>
<accession>A0A830H2I3</accession>
<dbReference type="PANTHER" id="PTHR18919">
    <property type="entry name" value="ACETYL-COA C-ACYLTRANSFERASE"/>
    <property type="match status" value="1"/>
</dbReference>
<dbReference type="PROSITE" id="PS00099">
    <property type="entry name" value="THIOLASE_3"/>
    <property type="match status" value="1"/>
</dbReference>
<keyword evidence="2 7" id="KW-0808">Transferase</keyword>
<keyword evidence="3" id="KW-0414">Isoprene biosynthesis</keyword>
<dbReference type="Gene3D" id="3.40.47.10">
    <property type="match status" value="2"/>
</dbReference>
<comment type="caution">
    <text evidence="7">The sequence shown here is derived from an EMBL/GenBank/DDBJ whole genome shotgun (WGS) entry which is preliminary data.</text>
</comment>
<dbReference type="OrthoDB" id="25212at2157"/>
<dbReference type="InterPro" id="IPR020613">
    <property type="entry name" value="Thiolase_CS"/>
</dbReference>
<dbReference type="Pfam" id="PF00108">
    <property type="entry name" value="Thiolase_N"/>
    <property type="match status" value="1"/>
</dbReference>
<dbReference type="InterPro" id="IPR016039">
    <property type="entry name" value="Thiolase-like"/>
</dbReference>
<protein>
    <submittedName>
        <fullName evidence="7">Acetyl-CoA acetyltransferase</fullName>
    </submittedName>
</protein>
<dbReference type="EMBL" id="BMQS01000028">
    <property type="protein sequence ID" value="GGU04309.1"/>
    <property type="molecule type" value="Genomic_DNA"/>
</dbReference>
<dbReference type="GO" id="GO:0008299">
    <property type="term" value="P:isoprenoid biosynthetic process"/>
    <property type="evidence" value="ECO:0007669"/>
    <property type="project" value="UniProtKB-KW"/>
</dbReference>
<evidence type="ECO:0000313" key="7">
    <source>
        <dbReference type="EMBL" id="GGU04309.1"/>
    </source>
</evidence>
<comment type="similarity">
    <text evidence="1">Belongs to the thiolase-like superfamily. Thiolase family.</text>
</comment>
<evidence type="ECO:0000256" key="4">
    <source>
        <dbReference type="ARBA" id="ARBA00023315"/>
    </source>
</evidence>
<name>A0A830H2I3_9CREN</name>
<feature type="domain" description="Thiolase N-terminal" evidence="5">
    <location>
        <begin position="4"/>
        <end position="260"/>
    </location>
</feature>
<evidence type="ECO:0000259" key="5">
    <source>
        <dbReference type="Pfam" id="PF00108"/>
    </source>
</evidence>
<feature type="domain" description="Thiolase C-terminal" evidence="6">
    <location>
        <begin position="269"/>
        <end position="389"/>
    </location>
</feature>
<evidence type="ECO:0000256" key="3">
    <source>
        <dbReference type="ARBA" id="ARBA00023229"/>
    </source>
</evidence>
<dbReference type="InterPro" id="IPR020616">
    <property type="entry name" value="Thiolase_N"/>
</dbReference>
<dbReference type="PROSITE" id="PS00737">
    <property type="entry name" value="THIOLASE_2"/>
    <property type="match status" value="1"/>
</dbReference>
<dbReference type="PANTHER" id="PTHR18919:SF107">
    <property type="entry name" value="ACETYL-COA ACETYLTRANSFERASE, CYTOSOLIC"/>
    <property type="match status" value="1"/>
</dbReference>
<reference evidence="7" key="2">
    <citation type="submission" date="2020-09" db="EMBL/GenBank/DDBJ databases">
        <authorList>
            <person name="Sun Q."/>
            <person name="Ohkuma M."/>
        </authorList>
    </citation>
    <scope>NUCLEOTIDE SEQUENCE</scope>
    <source>
        <strain evidence="7">JCM 31740</strain>
    </source>
</reference>
<dbReference type="RefSeq" id="WP_188848669.1">
    <property type="nucleotide sequence ID" value="NZ_BMQS01000028.1"/>
</dbReference>
<sequence>MREVFIVSAARTPIGKLLGTLSRLSPVELGVHAVKAALSKGSVPPEAVDMVIIGNVLRAGHGQDLARQISIRAGIRPEVDAYSVDMVCSSGMMSFINGVQQIKSEDSELVVVGGTESMSQAPFVTDPTPRQGVKFSRTGLRLSDSLLVDGLTDPFNQKLMGEEADMVAKKNNISRRDLDEVSLESHRRAAKATDEGRFRDEIEPLHLGGVLVDKDEGIKRDTSMEKLSKLPPAFGSDGLHTAGTSSQMSDGAAAVVLASDEALRKYRLQPVARVLGYSWIGVESWRFTEAPIAAVKKLLNKLNLSLTQFDFFENNEAFAVNSVLFNRFLNVSYDVLNVNGGAIALGHPIGASGSRIIVTLLNVLKRNGGRKGIAALCHGIGGATAVALELL</sequence>
<dbReference type="Proteomes" id="UP000616143">
    <property type="component" value="Unassembled WGS sequence"/>
</dbReference>
<dbReference type="Pfam" id="PF02803">
    <property type="entry name" value="Thiolase_C"/>
    <property type="match status" value="1"/>
</dbReference>
<reference evidence="7" key="1">
    <citation type="journal article" date="2014" name="Int. J. Syst. Evol. Microbiol.">
        <title>Complete genome sequence of Corynebacterium casei LMG S-19264T (=DSM 44701T), isolated from a smear-ripened cheese.</title>
        <authorList>
            <consortium name="US DOE Joint Genome Institute (JGI-PGF)"/>
            <person name="Walter F."/>
            <person name="Albersmeier A."/>
            <person name="Kalinowski J."/>
            <person name="Ruckert C."/>
        </authorList>
    </citation>
    <scope>NUCLEOTIDE SEQUENCE</scope>
    <source>
        <strain evidence="7">JCM 31740</strain>
    </source>
</reference>
<keyword evidence="4" id="KW-0012">Acyltransferase</keyword>